<evidence type="ECO:0000313" key="2">
    <source>
        <dbReference type="EnsemblMetazoa" id="XP_031779247"/>
    </source>
</evidence>
<dbReference type="Proteomes" id="UP000002358">
    <property type="component" value="Chromosome 2"/>
</dbReference>
<proteinExistence type="predicted"/>
<evidence type="ECO:0000313" key="3">
    <source>
        <dbReference type="Proteomes" id="UP000002358"/>
    </source>
</evidence>
<sequence>MEPRLMTHLNPKIRTCSLKTTATRDPVIDAGLIWRRANDARRPITTGAFQYSRPPRGKHYTRVRCFRYNIHACVRGCSHVREFERSVALPPDCDASAQCRCVIDSRRIERRVVRLDLAVHEFRRRMKYSPQQQQQQQKERKSESEMSSVNATPSRAASALQRSASAASQSSAAARRALTCRPLSTDMFAWMRVFRLANLLHQVGC</sequence>
<gene>
    <name evidence="2" type="primary">100677839</name>
</gene>
<evidence type="ECO:0000256" key="1">
    <source>
        <dbReference type="SAM" id="MobiDB-lite"/>
    </source>
</evidence>
<dbReference type="AlphaFoldDB" id="A0A7M7T748"/>
<accession>A0A7M7T748</accession>
<protein>
    <submittedName>
        <fullName evidence="2">Uncharacterized protein</fullName>
    </submittedName>
</protein>
<dbReference type="OrthoDB" id="7699095at2759"/>
<feature type="compositionally biased region" description="Low complexity" evidence="1">
    <location>
        <begin position="154"/>
        <end position="163"/>
    </location>
</feature>
<name>A0A7M7T748_NASVI</name>
<dbReference type="InParanoid" id="A0A7M7T748"/>
<dbReference type="EnsemblMetazoa" id="XM_031923387">
    <property type="protein sequence ID" value="XP_031779247"/>
    <property type="gene ID" value="LOC100677839"/>
</dbReference>
<feature type="region of interest" description="Disordered" evidence="1">
    <location>
        <begin position="126"/>
        <end position="163"/>
    </location>
</feature>
<organism evidence="2 3">
    <name type="scientific">Nasonia vitripennis</name>
    <name type="common">Parasitic wasp</name>
    <dbReference type="NCBI Taxonomy" id="7425"/>
    <lineage>
        <taxon>Eukaryota</taxon>
        <taxon>Metazoa</taxon>
        <taxon>Ecdysozoa</taxon>
        <taxon>Arthropoda</taxon>
        <taxon>Hexapoda</taxon>
        <taxon>Insecta</taxon>
        <taxon>Pterygota</taxon>
        <taxon>Neoptera</taxon>
        <taxon>Endopterygota</taxon>
        <taxon>Hymenoptera</taxon>
        <taxon>Apocrita</taxon>
        <taxon>Proctotrupomorpha</taxon>
        <taxon>Chalcidoidea</taxon>
        <taxon>Pteromalidae</taxon>
        <taxon>Pteromalinae</taxon>
        <taxon>Nasonia</taxon>
    </lineage>
</organism>
<keyword evidence="3" id="KW-1185">Reference proteome</keyword>
<reference evidence="2" key="1">
    <citation type="submission" date="2021-01" db="UniProtKB">
        <authorList>
            <consortium name="EnsemblMetazoa"/>
        </authorList>
    </citation>
    <scope>IDENTIFICATION</scope>
</reference>